<dbReference type="AlphaFoldDB" id="A0AAD7IXT7"/>
<reference evidence="14" key="1">
    <citation type="submission" date="2023-03" db="EMBL/GenBank/DDBJ databases">
        <title>Massive genome expansion in bonnet fungi (Mycena s.s.) driven by repeated elements and novel gene families across ecological guilds.</title>
        <authorList>
            <consortium name="Lawrence Berkeley National Laboratory"/>
            <person name="Harder C.B."/>
            <person name="Miyauchi S."/>
            <person name="Viragh M."/>
            <person name="Kuo A."/>
            <person name="Thoen E."/>
            <person name="Andreopoulos B."/>
            <person name="Lu D."/>
            <person name="Skrede I."/>
            <person name="Drula E."/>
            <person name="Henrissat B."/>
            <person name="Morin E."/>
            <person name="Kohler A."/>
            <person name="Barry K."/>
            <person name="LaButti K."/>
            <person name="Morin E."/>
            <person name="Salamov A."/>
            <person name="Lipzen A."/>
            <person name="Mereny Z."/>
            <person name="Hegedus B."/>
            <person name="Baldrian P."/>
            <person name="Stursova M."/>
            <person name="Weitz H."/>
            <person name="Taylor A."/>
            <person name="Grigoriev I.V."/>
            <person name="Nagy L.G."/>
            <person name="Martin F."/>
            <person name="Kauserud H."/>
        </authorList>
    </citation>
    <scope>NUCLEOTIDE SEQUENCE</scope>
    <source>
        <strain evidence="14">CBHHK188m</strain>
    </source>
</reference>
<evidence type="ECO:0000256" key="2">
    <source>
        <dbReference type="ARBA" id="ARBA00004567"/>
    </source>
</evidence>
<dbReference type="GO" id="GO:0051028">
    <property type="term" value="P:mRNA transport"/>
    <property type="evidence" value="ECO:0007669"/>
    <property type="project" value="UniProtKB-KW"/>
</dbReference>
<evidence type="ECO:0000256" key="1">
    <source>
        <dbReference type="ARBA" id="ARBA00004232"/>
    </source>
</evidence>
<dbReference type="PANTHER" id="PTHR13269:SF6">
    <property type="entry name" value="NUCLEOPORIN NDC1"/>
    <property type="match status" value="1"/>
</dbReference>
<evidence type="ECO:0000256" key="10">
    <source>
        <dbReference type="ARBA" id="ARBA00023132"/>
    </source>
</evidence>
<dbReference type="EMBL" id="JARJLG010000078">
    <property type="protein sequence ID" value="KAJ7751562.1"/>
    <property type="molecule type" value="Genomic_DNA"/>
</dbReference>
<evidence type="ECO:0000256" key="3">
    <source>
        <dbReference type="ARBA" id="ARBA00005760"/>
    </source>
</evidence>
<evidence type="ECO:0000256" key="8">
    <source>
        <dbReference type="ARBA" id="ARBA00022989"/>
    </source>
</evidence>
<evidence type="ECO:0000313" key="15">
    <source>
        <dbReference type="Proteomes" id="UP001215280"/>
    </source>
</evidence>
<keyword evidence="11" id="KW-0472">Membrane</keyword>
<evidence type="ECO:0000256" key="4">
    <source>
        <dbReference type="ARBA" id="ARBA00022448"/>
    </source>
</evidence>
<keyword evidence="7" id="KW-0653">Protein transport</keyword>
<dbReference type="GO" id="GO:0031965">
    <property type="term" value="C:nuclear membrane"/>
    <property type="evidence" value="ECO:0007669"/>
    <property type="project" value="UniProtKB-SubCell"/>
</dbReference>
<dbReference type="InterPro" id="IPR019049">
    <property type="entry name" value="Nucleoporin_prot_Ndc1/Nup"/>
</dbReference>
<keyword evidence="10" id="KW-0906">Nuclear pore complex</keyword>
<evidence type="ECO:0000256" key="9">
    <source>
        <dbReference type="ARBA" id="ARBA00023010"/>
    </source>
</evidence>
<dbReference type="GO" id="GO:0015031">
    <property type="term" value="P:protein transport"/>
    <property type="evidence" value="ECO:0007669"/>
    <property type="project" value="UniProtKB-KW"/>
</dbReference>
<organism evidence="14 15">
    <name type="scientific">Mycena maculata</name>
    <dbReference type="NCBI Taxonomy" id="230809"/>
    <lineage>
        <taxon>Eukaryota</taxon>
        <taxon>Fungi</taxon>
        <taxon>Dikarya</taxon>
        <taxon>Basidiomycota</taxon>
        <taxon>Agaricomycotina</taxon>
        <taxon>Agaricomycetes</taxon>
        <taxon>Agaricomycetidae</taxon>
        <taxon>Agaricales</taxon>
        <taxon>Marasmiineae</taxon>
        <taxon>Mycenaceae</taxon>
        <taxon>Mycena</taxon>
    </lineage>
</organism>
<protein>
    <submittedName>
        <fullName evidence="14">Uncharacterized protein</fullName>
    </submittedName>
</protein>
<dbReference type="Pfam" id="PF09531">
    <property type="entry name" value="Ndc1_Nup"/>
    <property type="match status" value="1"/>
</dbReference>
<keyword evidence="4" id="KW-0813">Transport</keyword>
<evidence type="ECO:0000256" key="5">
    <source>
        <dbReference type="ARBA" id="ARBA00022692"/>
    </source>
</evidence>
<sequence>MPVEPPDPLAAPRGPRSADKRERTPARPLRASSSHTSKPHSPLLLPTSTASPLIHRLLTHLTCVSLAEDRFGTVQHDIPHVIEALVAFLGAVEEVQGGLRPKSITDVDAAGKGKEKGKEGEGVTLEEAADLDEARAVLGDVGDALKEGLARIMHTFGDKLRARLQELVDYCM</sequence>
<comment type="caution">
    <text evidence="14">The sequence shown here is derived from an EMBL/GenBank/DDBJ whole genome shotgun (WGS) entry which is preliminary data.</text>
</comment>
<evidence type="ECO:0000256" key="11">
    <source>
        <dbReference type="ARBA" id="ARBA00023136"/>
    </source>
</evidence>
<evidence type="ECO:0000256" key="6">
    <source>
        <dbReference type="ARBA" id="ARBA00022816"/>
    </source>
</evidence>
<evidence type="ECO:0000256" key="13">
    <source>
        <dbReference type="SAM" id="MobiDB-lite"/>
    </source>
</evidence>
<feature type="region of interest" description="Disordered" evidence="13">
    <location>
        <begin position="1"/>
        <end position="47"/>
    </location>
</feature>
<keyword evidence="9" id="KW-0811">Translocation</keyword>
<gene>
    <name evidence="14" type="ORF">DFH07DRAFT_1032527</name>
</gene>
<dbReference type="GO" id="GO:0030674">
    <property type="term" value="F:protein-macromolecule adaptor activity"/>
    <property type="evidence" value="ECO:0007669"/>
    <property type="project" value="TreeGrafter"/>
</dbReference>
<dbReference type="GO" id="GO:0070762">
    <property type="term" value="C:nuclear pore transmembrane ring"/>
    <property type="evidence" value="ECO:0007669"/>
    <property type="project" value="TreeGrafter"/>
</dbReference>
<proteinExistence type="inferred from homology"/>
<feature type="compositionally biased region" description="Basic and acidic residues" evidence="13">
    <location>
        <begin position="16"/>
        <end position="25"/>
    </location>
</feature>
<name>A0AAD7IXT7_9AGAR</name>
<comment type="subcellular location">
    <subcellularLocation>
        <location evidence="1">Nucleus membrane</location>
        <topology evidence="1">Multi-pass membrane protein</topology>
    </subcellularLocation>
    <subcellularLocation>
        <location evidence="2">Nucleus</location>
        <location evidence="2">Nuclear pore complex</location>
    </subcellularLocation>
</comment>
<keyword evidence="6" id="KW-0509">mRNA transport</keyword>
<dbReference type="GO" id="GO:0006999">
    <property type="term" value="P:nuclear pore organization"/>
    <property type="evidence" value="ECO:0007669"/>
    <property type="project" value="TreeGrafter"/>
</dbReference>
<feature type="compositionally biased region" description="Low complexity" evidence="13">
    <location>
        <begin position="31"/>
        <end position="47"/>
    </location>
</feature>
<keyword evidence="5" id="KW-0812">Transmembrane</keyword>
<evidence type="ECO:0000256" key="12">
    <source>
        <dbReference type="ARBA" id="ARBA00023242"/>
    </source>
</evidence>
<evidence type="ECO:0000256" key="7">
    <source>
        <dbReference type="ARBA" id="ARBA00022927"/>
    </source>
</evidence>
<keyword evidence="12" id="KW-0539">Nucleus</keyword>
<keyword evidence="15" id="KW-1185">Reference proteome</keyword>
<evidence type="ECO:0000313" key="14">
    <source>
        <dbReference type="EMBL" id="KAJ7751562.1"/>
    </source>
</evidence>
<dbReference type="Proteomes" id="UP001215280">
    <property type="component" value="Unassembled WGS sequence"/>
</dbReference>
<dbReference type="PANTHER" id="PTHR13269">
    <property type="entry name" value="NUCLEOPORIN NDC1"/>
    <property type="match status" value="1"/>
</dbReference>
<comment type="similarity">
    <text evidence="3">Belongs to the NDC1 family.</text>
</comment>
<accession>A0AAD7IXT7</accession>
<keyword evidence="8" id="KW-1133">Transmembrane helix</keyword>